<feature type="domain" description="Polysaccharide chain length determinant N-terminal" evidence="20">
    <location>
        <begin position="17"/>
        <end position="108"/>
    </location>
</feature>
<evidence type="ECO:0000256" key="10">
    <source>
        <dbReference type="ARBA" id="ARBA00022989"/>
    </source>
</evidence>
<keyword evidence="24" id="KW-1185">Reference proteome</keyword>
<evidence type="ECO:0000259" key="20">
    <source>
        <dbReference type="Pfam" id="PF02706"/>
    </source>
</evidence>
<comment type="function">
    <text evidence="15">Probably involved in polymerization and/or export of exopolysaccharide EPS I which functions as a virulence factor. May be involved in an ATP-dependent process in the pathway for EPS I production, possibly export of the trimeric repeat units across the inner membrane or their polymerization.</text>
</comment>
<dbReference type="InterPro" id="IPR027417">
    <property type="entry name" value="P-loop_NTPase"/>
</dbReference>
<dbReference type="STRING" id="641147.HMPREF9021_01384"/>
<feature type="transmembrane region" description="Helical" evidence="19">
    <location>
        <begin position="426"/>
        <end position="445"/>
    </location>
</feature>
<protein>
    <recommendedName>
        <fullName evidence="16">Putative tyrosine-protein kinase EpsB</fullName>
    </recommendedName>
    <alternativeName>
        <fullName evidence="17">EPS I polysaccharide export protein EpsB</fullName>
    </alternativeName>
</protein>
<dbReference type="PANTHER" id="PTHR32309:SF32">
    <property type="entry name" value="TYROSINE-PROTEIN KINASE ETK-RELATED"/>
    <property type="match status" value="1"/>
</dbReference>
<evidence type="ECO:0000256" key="8">
    <source>
        <dbReference type="ARBA" id="ARBA00022777"/>
    </source>
</evidence>
<keyword evidence="4" id="KW-0997">Cell inner membrane</keyword>
<evidence type="ECO:0000256" key="6">
    <source>
        <dbReference type="ARBA" id="ARBA00022692"/>
    </source>
</evidence>
<evidence type="ECO:0000256" key="7">
    <source>
        <dbReference type="ARBA" id="ARBA00022741"/>
    </source>
</evidence>
<keyword evidence="3" id="KW-1003">Cell membrane</keyword>
<dbReference type="eggNOG" id="COG3206">
    <property type="taxonomic scope" value="Bacteria"/>
</dbReference>
<keyword evidence="5" id="KW-0808">Transferase</keyword>
<keyword evidence="13" id="KW-0270">Exopolysaccharide synthesis</keyword>
<name>V9HLZ0_9NEIS</name>
<reference evidence="23 24" key="1">
    <citation type="submission" date="2010-03" db="EMBL/GenBank/DDBJ databases">
        <authorList>
            <consortium name="The Broad Institute Genome Sequencing Platform"/>
            <person name="Ward D."/>
            <person name="Earl A."/>
            <person name="Feldgarden M."/>
            <person name="Gevers D."/>
            <person name="Young S."/>
            <person name="Zeng Q."/>
            <person name="Koehrsen M."/>
            <person name="Alvarado L."/>
            <person name="Berlin A.M."/>
            <person name="Borenstein D."/>
            <person name="Chapman S.B."/>
            <person name="Chen Z."/>
            <person name="Engels R."/>
            <person name="Freedman E."/>
            <person name="Gellesch M."/>
            <person name="Goldberg J."/>
            <person name="Griggs A."/>
            <person name="Gujja S."/>
            <person name="Heilman E.R."/>
            <person name="Heiman D.I."/>
            <person name="Hepburn T.A."/>
            <person name="Howarth C."/>
            <person name="Jen D."/>
            <person name="Larson L."/>
            <person name="Mehta T."/>
            <person name="Park D."/>
            <person name="Pearson M."/>
            <person name="Richards J."/>
            <person name="Roberts A."/>
            <person name="Saif S."/>
            <person name="Shea T.D."/>
            <person name="Shenoy N."/>
            <person name="Sisk P."/>
            <person name="Stolte C."/>
            <person name="Sykes S.N."/>
            <person name="Walk T."/>
            <person name="White J."/>
            <person name="Yandava C."/>
            <person name="Izard J."/>
            <person name="Baranova O.V."/>
            <person name="Blanton J.M."/>
            <person name="Tanner A.C."/>
            <person name="Dewhirst F."/>
            <person name="Haas B."/>
            <person name="Nusbaum C."/>
            <person name="Birren B."/>
        </authorList>
    </citation>
    <scope>NUCLEOTIDE SEQUENCE [LARGE SCALE GENOMIC DNA]</scope>
    <source>
        <strain evidence="23 24">ATCC 29453</strain>
    </source>
</reference>
<dbReference type="Pfam" id="PF13614">
    <property type="entry name" value="AAA_31"/>
    <property type="match status" value="1"/>
</dbReference>
<evidence type="ECO:0000256" key="14">
    <source>
        <dbReference type="ARBA" id="ARBA00053015"/>
    </source>
</evidence>
<organism evidence="23 24">
    <name type="scientific">Simonsiella muelleri ATCC 29453</name>
    <dbReference type="NCBI Taxonomy" id="641147"/>
    <lineage>
        <taxon>Bacteria</taxon>
        <taxon>Pseudomonadati</taxon>
        <taxon>Pseudomonadota</taxon>
        <taxon>Betaproteobacteria</taxon>
        <taxon>Neisseriales</taxon>
        <taxon>Neisseriaceae</taxon>
        <taxon>Simonsiella</taxon>
    </lineage>
</organism>
<dbReference type="PANTHER" id="PTHR32309">
    <property type="entry name" value="TYROSINE-PROTEIN KINASE"/>
    <property type="match status" value="1"/>
</dbReference>
<evidence type="ECO:0000256" key="18">
    <source>
        <dbReference type="SAM" id="Coils"/>
    </source>
</evidence>
<dbReference type="KEGG" id="smur:BWP33_06850"/>
<evidence type="ECO:0000256" key="11">
    <source>
        <dbReference type="ARBA" id="ARBA00023136"/>
    </source>
</evidence>
<evidence type="ECO:0000259" key="22">
    <source>
        <dbReference type="Pfam" id="PF13807"/>
    </source>
</evidence>
<evidence type="ECO:0000256" key="16">
    <source>
        <dbReference type="ARBA" id="ARBA00067833"/>
    </source>
</evidence>
<dbReference type="HOGENOM" id="CLU_009912_0_0_4"/>
<dbReference type="InterPro" id="IPR025669">
    <property type="entry name" value="AAA_dom"/>
</dbReference>
<dbReference type="OrthoDB" id="9808257at2"/>
<keyword evidence="10 19" id="KW-1133">Transmembrane helix</keyword>
<evidence type="ECO:0000256" key="13">
    <source>
        <dbReference type="ARBA" id="ARBA00023169"/>
    </source>
</evidence>
<evidence type="ECO:0000256" key="19">
    <source>
        <dbReference type="SAM" id="Phobius"/>
    </source>
</evidence>
<dbReference type="GO" id="GO:0042802">
    <property type="term" value="F:identical protein binding"/>
    <property type="evidence" value="ECO:0007669"/>
    <property type="project" value="UniProtKB-ARBA"/>
</dbReference>
<dbReference type="EMBL" id="ADCY02000046">
    <property type="protein sequence ID" value="EFG30778.1"/>
    <property type="molecule type" value="Genomic_DNA"/>
</dbReference>
<comment type="similarity">
    <text evidence="2">Belongs to the etk/wzc family.</text>
</comment>
<comment type="catalytic activity">
    <reaction evidence="14">
        <text>L-tyrosyl-[protein] + ATP = O-phospho-L-tyrosyl-[protein] + ADP + H(+)</text>
        <dbReference type="Rhea" id="RHEA:10596"/>
        <dbReference type="Rhea" id="RHEA-COMP:10136"/>
        <dbReference type="Rhea" id="RHEA-COMP:20101"/>
        <dbReference type="ChEBI" id="CHEBI:15378"/>
        <dbReference type="ChEBI" id="CHEBI:30616"/>
        <dbReference type="ChEBI" id="CHEBI:46858"/>
        <dbReference type="ChEBI" id="CHEBI:61978"/>
        <dbReference type="ChEBI" id="CHEBI:456216"/>
    </reaction>
</comment>
<keyword evidence="12" id="KW-0829">Tyrosine-protein kinase</keyword>
<dbReference type="Gene3D" id="3.40.50.300">
    <property type="entry name" value="P-loop containing nucleotide triphosphate hydrolases"/>
    <property type="match status" value="1"/>
</dbReference>
<dbReference type="CDD" id="cd05387">
    <property type="entry name" value="BY-kinase"/>
    <property type="match status" value="1"/>
</dbReference>
<dbReference type="GO" id="GO:0005524">
    <property type="term" value="F:ATP binding"/>
    <property type="evidence" value="ECO:0007669"/>
    <property type="project" value="UniProtKB-KW"/>
</dbReference>
<dbReference type="InterPro" id="IPR032807">
    <property type="entry name" value="GNVR"/>
</dbReference>
<evidence type="ECO:0000256" key="15">
    <source>
        <dbReference type="ARBA" id="ARBA00054296"/>
    </source>
</evidence>
<evidence type="ECO:0000256" key="5">
    <source>
        <dbReference type="ARBA" id="ARBA00022679"/>
    </source>
</evidence>
<dbReference type="Pfam" id="PF23607">
    <property type="entry name" value="WZC_N"/>
    <property type="match status" value="1"/>
</dbReference>
<feature type="domain" description="AAA" evidence="21">
    <location>
        <begin position="529"/>
        <end position="658"/>
    </location>
</feature>
<dbReference type="Pfam" id="PF13807">
    <property type="entry name" value="GNVR"/>
    <property type="match status" value="1"/>
</dbReference>
<feature type="domain" description="Tyrosine-protein kinase G-rich" evidence="22">
    <location>
        <begin position="367"/>
        <end position="447"/>
    </location>
</feature>
<evidence type="ECO:0000256" key="2">
    <source>
        <dbReference type="ARBA" id="ARBA00008883"/>
    </source>
</evidence>
<dbReference type="Pfam" id="PF02706">
    <property type="entry name" value="Wzz"/>
    <property type="match status" value="1"/>
</dbReference>
<dbReference type="Proteomes" id="UP000017813">
    <property type="component" value="Unassembled WGS sequence"/>
</dbReference>
<evidence type="ECO:0000256" key="4">
    <source>
        <dbReference type="ARBA" id="ARBA00022519"/>
    </source>
</evidence>
<dbReference type="RefSeq" id="WP_002642520.1">
    <property type="nucleotide sequence ID" value="NZ_CP019448.1"/>
</dbReference>
<dbReference type="AlphaFoldDB" id="V9HLZ0"/>
<dbReference type="FunFam" id="3.40.50.300:FF:000527">
    <property type="entry name" value="Tyrosine-protein kinase etk"/>
    <property type="match status" value="1"/>
</dbReference>
<evidence type="ECO:0000256" key="1">
    <source>
        <dbReference type="ARBA" id="ARBA00004429"/>
    </source>
</evidence>
<dbReference type="InterPro" id="IPR050445">
    <property type="entry name" value="Bact_polysacc_biosynth/exp"/>
</dbReference>
<feature type="coiled-coil region" evidence="18">
    <location>
        <begin position="269"/>
        <end position="296"/>
    </location>
</feature>
<feature type="coiled-coil region" evidence="18">
    <location>
        <begin position="341"/>
        <end position="371"/>
    </location>
</feature>
<gene>
    <name evidence="23" type="ORF">HMPREF9021_01384</name>
</gene>
<evidence type="ECO:0000259" key="21">
    <source>
        <dbReference type="Pfam" id="PF13614"/>
    </source>
</evidence>
<proteinExistence type="inferred from homology"/>
<keyword evidence="9" id="KW-0067">ATP-binding</keyword>
<dbReference type="GO" id="GO:0004713">
    <property type="term" value="F:protein tyrosine kinase activity"/>
    <property type="evidence" value="ECO:0007669"/>
    <property type="project" value="UniProtKB-KW"/>
</dbReference>
<evidence type="ECO:0000313" key="23">
    <source>
        <dbReference type="EMBL" id="EFG30778.1"/>
    </source>
</evidence>
<dbReference type="GO" id="GO:0000271">
    <property type="term" value="P:polysaccharide biosynthetic process"/>
    <property type="evidence" value="ECO:0007669"/>
    <property type="project" value="UniProtKB-KW"/>
</dbReference>
<keyword evidence="8" id="KW-0418">Kinase</keyword>
<accession>V9HLZ0</accession>
<evidence type="ECO:0000256" key="3">
    <source>
        <dbReference type="ARBA" id="ARBA00022475"/>
    </source>
</evidence>
<reference evidence="23 24" key="2">
    <citation type="submission" date="2011-10" db="EMBL/GenBank/DDBJ databases">
        <title>The Genome Sequence of Simonsiella muelleri ATCC 29453.</title>
        <authorList>
            <consortium name="The Broad Institute Genome Sequencing Platform"/>
            <consortium name="The Broad Institute Genome Sequencing Center for Infectious Disease"/>
            <person name="Earl A."/>
            <person name="Ward D."/>
            <person name="Feldgarden M."/>
            <person name="Gevers D."/>
            <person name="Izard J."/>
            <person name="Baranova O.V."/>
            <person name="Blanton J.M."/>
            <person name="Tanner A.C."/>
            <person name="Dewhirst F."/>
            <person name="Young S.K."/>
            <person name="Zeng Q."/>
            <person name="Gargeya S."/>
            <person name="Fitzgerald M."/>
            <person name="Haas B."/>
            <person name="Abouelleil A."/>
            <person name="Alvarado L."/>
            <person name="Arachchi H.M."/>
            <person name="Berlin A."/>
            <person name="Brown A."/>
            <person name="Chapman S.B."/>
            <person name="Chen Z."/>
            <person name="Dunbar C."/>
            <person name="Freedman E."/>
            <person name="Gearin G."/>
            <person name="Goldberg J."/>
            <person name="Griggs A."/>
            <person name="Gujja S."/>
            <person name="Heiman D."/>
            <person name="Howarth C."/>
            <person name="Larson L."/>
            <person name="Lui A."/>
            <person name="MacDonald P.J.P."/>
            <person name="Montmayeur A."/>
            <person name="Murphy C."/>
            <person name="Neiman D."/>
            <person name="Pearson M."/>
            <person name="Priest M."/>
            <person name="Roberts A."/>
            <person name="Saif S."/>
            <person name="Shea T."/>
            <person name="Shenoy N."/>
            <person name="Sisk P."/>
            <person name="Stolte C."/>
            <person name="Sykes S."/>
            <person name="Wortman J."/>
            <person name="Nusbaum C."/>
            <person name="Birren B."/>
        </authorList>
    </citation>
    <scope>NUCLEOTIDE SEQUENCE [LARGE SCALE GENOMIC DNA]</scope>
    <source>
        <strain evidence="23 24">ATCC 29453</strain>
    </source>
</reference>
<dbReference type="SUPFAM" id="SSF52540">
    <property type="entry name" value="P-loop containing nucleoside triphosphate hydrolases"/>
    <property type="match status" value="1"/>
</dbReference>
<keyword evidence="7" id="KW-0547">Nucleotide-binding</keyword>
<dbReference type="InterPro" id="IPR003856">
    <property type="entry name" value="LPS_length_determ_N"/>
</dbReference>
<keyword evidence="11 19" id="KW-0472">Membrane</keyword>
<dbReference type="eggNOG" id="COG0489">
    <property type="taxonomic scope" value="Bacteria"/>
</dbReference>
<sequence>MVQTHSSQQNHQTIDDDEIDLTQLFGTLWFHKWKIIIVTVLCTLVGVLVALGSTPVYQADAMVEVTGTKNQILGELGDLLGGTPQAPTDTEIELIKSRLVLGKSVSDLGLDLVAKPEISFFNKVLGDKTDVQPEINVESFTVDALWLNREFELTYQGNQQFRIKTPEEKTFAGVIGQPLQINAETRLLVKKITAPVGQKFTLTKFTQLSTIEHLRKNLSVAAKGKNVPILSLSLTGTEPLQIQTTLAKIIENYMVQNREKEVQTARSGLDFINSELPRLSSVLEDAENKLNAYRARSGSLDVPAEAKSTLESLNKIEMQIVDLRTEESVLSGVYTHEHPAYKALEDKLKVLQQAKERLNKQISRMPETQQEIIRLTRDVDINQAIYVQLLNKQQELNILRASSQGNVRLIDQAITAEEPIKPKKKIIVLLAMMVGLFLSCGYYLIQSLMKQGISSEDEIEAMGLEVLSSVPLSDLQNKRDKFFRKNNKNKDIRSNSLLAIKDPTDPTIEALRALRTTLHFRSLDAKNKVVMISGAAPEVGKSFISANLAVLMAQAGRKILLIDGDMRKGYLHYLMQLPEKKQGLSNILQNDKLNKNNPYDNYIQTTMVEGLDFVSLGTDVPKNPSELLLNNKLSVFLKWAEKHYDHIILDTPPVLAVTDAAVIGQYVGTTLLVTQFGKTDSRELATCAARFSVNHVKIDGVVLNGIQRTEKNYYSYGNYANKYAKK</sequence>
<comment type="caution">
    <text evidence="23">The sequence shown here is derived from an EMBL/GenBank/DDBJ whole genome shotgun (WGS) entry which is preliminary data.</text>
</comment>
<keyword evidence="6 19" id="KW-0812">Transmembrane</keyword>
<feature type="transmembrane region" description="Helical" evidence="19">
    <location>
        <begin position="33"/>
        <end position="52"/>
    </location>
</feature>
<evidence type="ECO:0000256" key="9">
    <source>
        <dbReference type="ARBA" id="ARBA00022840"/>
    </source>
</evidence>
<comment type="subcellular location">
    <subcellularLocation>
        <location evidence="1">Cell inner membrane</location>
        <topology evidence="1">Multi-pass membrane protein</topology>
    </subcellularLocation>
</comment>
<dbReference type="GO" id="GO:0005886">
    <property type="term" value="C:plasma membrane"/>
    <property type="evidence" value="ECO:0007669"/>
    <property type="project" value="UniProtKB-SubCell"/>
</dbReference>
<dbReference type="NCBIfam" id="TIGR01007">
    <property type="entry name" value="eps_fam"/>
    <property type="match status" value="1"/>
</dbReference>
<keyword evidence="18" id="KW-0175">Coiled coil</keyword>
<dbReference type="InterPro" id="IPR005702">
    <property type="entry name" value="Wzc-like_C"/>
</dbReference>
<evidence type="ECO:0000256" key="12">
    <source>
        <dbReference type="ARBA" id="ARBA00023137"/>
    </source>
</evidence>
<evidence type="ECO:0000256" key="17">
    <source>
        <dbReference type="ARBA" id="ARBA00081049"/>
    </source>
</evidence>
<evidence type="ECO:0000313" key="24">
    <source>
        <dbReference type="Proteomes" id="UP000017813"/>
    </source>
</evidence>